<proteinExistence type="predicted"/>
<dbReference type="Proteomes" id="UP000434925">
    <property type="component" value="Unassembled WGS sequence"/>
</dbReference>
<comment type="caution">
    <text evidence="1">The sequence shown here is derived from an EMBL/GenBank/DDBJ whole genome shotgun (WGS) entry which is preliminary data.</text>
</comment>
<evidence type="ECO:0000313" key="2">
    <source>
        <dbReference type="Proteomes" id="UP000434925"/>
    </source>
</evidence>
<dbReference type="EMBL" id="VZPO01000014">
    <property type="protein sequence ID" value="KAB0497223.1"/>
    <property type="molecule type" value="Genomic_DNA"/>
</dbReference>
<protein>
    <submittedName>
        <fullName evidence="1">Uncharacterized protein</fullName>
    </submittedName>
</protein>
<name>A0A7V7NYV8_9PSED</name>
<dbReference type="AlphaFoldDB" id="A0A7V7NYV8"/>
<organism evidence="1 2">
    <name type="scientific">Pseudomonas lini</name>
    <dbReference type="NCBI Taxonomy" id="163011"/>
    <lineage>
        <taxon>Bacteria</taxon>
        <taxon>Pseudomonadati</taxon>
        <taxon>Pseudomonadota</taxon>
        <taxon>Gammaproteobacteria</taxon>
        <taxon>Pseudomonadales</taxon>
        <taxon>Pseudomonadaceae</taxon>
        <taxon>Pseudomonas</taxon>
    </lineage>
</organism>
<evidence type="ECO:0000313" key="1">
    <source>
        <dbReference type="EMBL" id="KAB0497223.1"/>
    </source>
</evidence>
<gene>
    <name evidence="1" type="ORF">F7R14_28210</name>
</gene>
<reference evidence="1 2" key="1">
    <citation type="submission" date="2019-09" db="EMBL/GenBank/DDBJ databases">
        <title>Draft genome sequences of 48 bacterial type strains from the CCUG.</title>
        <authorList>
            <person name="Tunovic T."/>
            <person name="Pineiro-Iglesias B."/>
            <person name="Unosson C."/>
            <person name="Inganas E."/>
            <person name="Ohlen M."/>
            <person name="Cardew S."/>
            <person name="Jensie-Markopoulos S."/>
            <person name="Salva-Serra F."/>
            <person name="Jaen-Luchoro D."/>
            <person name="Karlsson R."/>
            <person name="Svensson-Stadler L."/>
            <person name="Chun J."/>
            <person name="Moore E."/>
        </authorList>
    </citation>
    <scope>NUCLEOTIDE SEQUENCE [LARGE SCALE GENOMIC DNA]</scope>
    <source>
        <strain evidence="1 2">CCUG 51522</strain>
    </source>
</reference>
<accession>A0A7V7NYV8</accession>
<sequence>MAREYAIIEVICKPMWERACSRKRLNIQHLCCLTHRFREQARSHTFGGKFSVFACQSVDKSCK</sequence>